<reference evidence="2" key="1">
    <citation type="submission" date="2020-11" db="EMBL/GenBank/DDBJ databases">
        <authorList>
            <person name="Whiteford S."/>
        </authorList>
    </citation>
    <scope>NUCLEOTIDE SEQUENCE</scope>
</reference>
<evidence type="ECO:0000256" key="1">
    <source>
        <dbReference type="SAM" id="MobiDB-lite"/>
    </source>
</evidence>
<comment type="caution">
    <text evidence="2">The sequence shown here is derived from an EMBL/GenBank/DDBJ whole genome shotgun (WGS) entry which is preliminary data.</text>
</comment>
<organism evidence="2 3">
    <name type="scientific">Plutella xylostella</name>
    <name type="common">Diamondback moth</name>
    <name type="synonym">Plutella maculipennis</name>
    <dbReference type="NCBI Taxonomy" id="51655"/>
    <lineage>
        <taxon>Eukaryota</taxon>
        <taxon>Metazoa</taxon>
        <taxon>Ecdysozoa</taxon>
        <taxon>Arthropoda</taxon>
        <taxon>Hexapoda</taxon>
        <taxon>Insecta</taxon>
        <taxon>Pterygota</taxon>
        <taxon>Neoptera</taxon>
        <taxon>Endopterygota</taxon>
        <taxon>Lepidoptera</taxon>
        <taxon>Glossata</taxon>
        <taxon>Ditrysia</taxon>
        <taxon>Yponomeutoidea</taxon>
        <taxon>Plutellidae</taxon>
        <taxon>Plutella</taxon>
    </lineage>
</organism>
<sequence length="372" mass="39281">MSAPAAPAPPAPAVPPAHLIHIVEPLAEDCERDLLPPEGNVKLRNYRLLGDSVRAYTPTGDIHTSPRKGKLVPRYDVLAVLSPPRARILQLLRASDPGRAALEDIVRPAPRRALARPLDDDARRFLQRALLSPSPQGLSAANTPEPAAATAQTPYAALHYPAHSDTLTVPAAAPCDSLHVPLAAPHAAPCDTLQVPTATHLHVPAPHLLVPEQPAAVSVLAGRRRADNTAGRSLADELREAEEGGGGDVTRPEPPRPDAWEWRGRAGAAALAAAREEGGGALSAAARRLDALLEESRALHAELAGISEDMQLCMVRAARCAAAARALGAESTTLRFLDDVVALLSGNVAGAVRARQWPFVIGDRDDSRNYVV</sequence>
<proteinExistence type="predicted"/>
<dbReference type="EMBL" id="CAJHNJ030000025">
    <property type="protein sequence ID" value="CAG9121807.1"/>
    <property type="molecule type" value="Genomic_DNA"/>
</dbReference>
<name>A0A8S4F227_PLUXY</name>
<dbReference type="AlphaFoldDB" id="A0A8S4F227"/>
<evidence type="ECO:0000313" key="2">
    <source>
        <dbReference type="EMBL" id="CAG9121807.1"/>
    </source>
</evidence>
<accession>A0A8S4F227</accession>
<gene>
    <name evidence="2" type="ORF">PLXY2_LOCUS7415</name>
</gene>
<keyword evidence="3" id="KW-1185">Reference proteome</keyword>
<evidence type="ECO:0000313" key="3">
    <source>
        <dbReference type="Proteomes" id="UP000653454"/>
    </source>
</evidence>
<feature type="region of interest" description="Disordered" evidence="1">
    <location>
        <begin position="223"/>
        <end position="256"/>
    </location>
</feature>
<protein>
    <submittedName>
        <fullName evidence="2">(diamondback moth) hypothetical protein</fullName>
    </submittedName>
</protein>
<dbReference type="Proteomes" id="UP000653454">
    <property type="component" value="Unassembled WGS sequence"/>
</dbReference>